<dbReference type="InterPro" id="IPR026866">
    <property type="entry name" value="CR006_AAA"/>
</dbReference>
<sequence>MNNNQIKITTYKTMKGLANRIRDDLNNKDFVLLYAYNGTGKTCLSMEVKKQNQKKNNNQTNTLYFNAYTEDLFYWNNDFINDGHEPKLLLNSDSKFFSGLKELALEEKISFYLNRYADFDFKIDYKNWYISFTNPTQPDKLIKISRGEEVIFIWCFFLALCQLVSDRHESYQWVKYIYIDDPVSSLDDNNTISIACDLAKLLKENKDKFKAIISSHHGLFFNVMCNELKKQEHKKYFLHKDKTTNYLHLQSTDDVPFFHHVASLSKIQAAIDSDSIYTYHFNMLRSILEKTSSFLGYNDFSDCLTGIDDEILYARALNLLSHGNHSIYEPREMNQDNKDLFKEIFQNFLDKCHFSLPKLIEK</sequence>
<protein>
    <submittedName>
        <fullName evidence="2">AAA family ATPase</fullName>
    </submittedName>
</protein>
<dbReference type="Gene3D" id="3.40.50.300">
    <property type="entry name" value="P-loop containing nucleotide triphosphate hydrolases"/>
    <property type="match status" value="1"/>
</dbReference>
<evidence type="ECO:0000259" key="1">
    <source>
        <dbReference type="Pfam" id="PF13166"/>
    </source>
</evidence>
<dbReference type="RefSeq" id="WP_405387142.1">
    <property type="nucleotide sequence ID" value="NZ_JBJGEB010000016.1"/>
</dbReference>
<feature type="domain" description="Protein CR006 P-loop" evidence="1">
    <location>
        <begin position="108"/>
        <end position="348"/>
    </location>
</feature>
<evidence type="ECO:0000313" key="3">
    <source>
        <dbReference type="Proteomes" id="UP001621964"/>
    </source>
</evidence>
<dbReference type="SUPFAM" id="SSF52540">
    <property type="entry name" value="P-loop containing nucleoside triphosphate hydrolases"/>
    <property type="match status" value="1"/>
</dbReference>
<proteinExistence type="predicted"/>
<dbReference type="EMBL" id="JBJGEB010000016">
    <property type="protein sequence ID" value="MFK7643059.1"/>
    <property type="molecule type" value="Genomic_DNA"/>
</dbReference>
<reference evidence="2 3" key="1">
    <citation type="submission" date="2024-11" db="EMBL/GenBank/DDBJ databases">
        <authorList>
            <person name="Mikucki A.G."/>
            <person name="Kahler C.M."/>
        </authorList>
    </citation>
    <scope>NUCLEOTIDE SEQUENCE [LARGE SCALE GENOMIC DNA]</scope>
    <source>
        <strain evidence="2 3">EXNM717</strain>
    </source>
</reference>
<name>A0ABW8Q681_9NEIS</name>
<keyword evidence="3" id="KW-1185">Reference proteome</keyword>
<evidence type="ECO:0000313" key="2">
    <source>
        <dbReference type="EMBL" id="MFK7643059.1"/>
    </source>
</evidence>
<organism evidence="2 3">
    <name type="scientific">Neisseria oralis</name>
    <dbReference type="NCBI Taxonomy" id="1107316"/>
    <lineage>
        <taxon>Bacteria</taxon>
        <taxon>Pseudomonadati</taxon>
        <taxon>Pseudomonadota</taxon>
        <taxon>Betaproteobacteria</taxon>
        <taxon>Neisseriales</taxon>
        <taxon>Neisseriaceae</taxon>
        <taxon>Neisseria</taxon>
    </lineage>
</organism>
<dbReference type="InterPro" id="IPR027417">
    <property type="entry name" value="P-loop_NTPase"/>
</dbReference>
<comment type="caution">
    <text evidence="2">The sequence shown here is derived from an EMBL/GenBank/DDBJ whole genome shotgun (WGS) entry which is preliminary data.</text>
</comment>
<dbReference type="Proteomes" id="UP001621964">
    <property type="component" value="Unassembled WGS sequence"/>
</dbReference>
<gene>
    <name evidence="2" type="ORF">ACI43T_11285</name>
</gene>
<accession>A0ABW8Q681</accession>
<dbReference type="Pfam" id="PF13166">
    <property type="entry name" value="AAA_13"/>
    <property type="match status" value="1"/>
</dbReference>